<dbReference type="AlphaFoldDB" id="A0A7S8ZV15"/>
<accession>A0A7S8ZV15</accession>
<name>A0A7S8ZV15_ACIBA</name>
<protein>
    <submittedName>
        <fullName evidence="1">Uncharacterized protein</fullName>
    </submittedName>
</protein>
<evidence type="ECO:0000313" key="1">
    <source>
        <dbReference type="EMBL" id="QPF14335.1"/>
    </source>
</evidence>
<dbReference type="EMBL" id="CP062919">
    <property type="protein sequence ID" value="QPF14335.1"/>
    <property type="molecule type" value="Genomic_DNA"/>
</dbReference>
<dbReference type="Proteomes" id="UP000594659">
    <property type="component" value="Chromosome"/>
</dbReference>
<gene>
    <name evidence="1" type="ORF">IMO23_05285</name>
</gene>
<sequence length="104" mass="12008">MNLPTREEYEFLRFKFTQDIAHGSPSERLVAMHNLMHIMALYASSDELEEVFIKPLFAKLEEKLNSPLHPFSDYVPPTVPITVKTMLQGQPWAQYPNYGHTDNG</sequence>
<organism evidence="1 2">
    <name type="scientific">Acinetobacter baumannii</name>
    <dbReference type="NCBI Taxonomy" id="470"/>
    <lineage>
        <taxon>Bacteria</taxon>
        <taxon>Pseudomonadati</taxon>
        <taxon>Pseudomonadota</taxon>
        <taxon>Gammaproteobacteria</taxon>
        <taxon>Moraxellales</taxon>
        <taxon>Moraxellaceae</taxon>
        <taxon>Acinetobacter</taxon>
        <taxon>Acinetobacter calcoaceticus/baumannii complex</taxon>
    </lineage>
</organism>
<reference evidence="1 2" key="1">
    <citation type="submission" date="2020-09" db="EMBL/GenBank/DDBJ databases">
        <title>Resistance determinants and their genetic context in bacteria from a longitudinal study of pigs reared under conventional and antibiotic-free husbandry practices.</title>
        <authorList>
            <person name="Poulin-Laprade D."/>
            <person name="Brouard J.-S."/>
            <person name="Gagnon N."/>
            <person name="Turcotte A."/>
            <person name="Langlois A."/>
            <person name="Matte J.J."/>
            <person name="Carrillo C.D."/>
            <person name="Zaheer R."/>
            <person name="McAllister T."/>
            <person name="Topp E."/>
            <person name="Talbot G."/>
        </authorList>
    </citation>
    <scope>NUCLEOTIDE SEQUENCE [LARGE SCALE GENOMIC DNA]</scope>
    <source>
        <strain evidence="1 2">Res13-Abat-PEA21-P4-01-A</strain>
    </source>
</reference>
<dbReference type="RefSeq" id="WP_195707720.1">
    <property type="nucleotide sequence ID" value="NZ_CP062919.1"/>
</dbReference>
<evidence type="ECO:0000313" key="2">
    <source>
        <dbReference type="Proteomes" id="UP000594659"/>
    </source>
</evidence>
<proteinExistence type="predicted"/>